<evidence type="ECO:0000313" key="3">
    <source>
        <dbReference type="Proteomes" id="UP001291623"/>
    </source>
</evidence>
<reference evidence="2" key="1">
    <citation type="submission" date="2023-12" db="EMBL/GenBank/DDBJ databases">
        <title>Genome assembly of Anisodus tanguticus.</title>
        <authorList>
            <person name="Wang Y.-J."/>
        </authorList>
    </citation>
    <scope>NUCLEOTIDE SEQUENCE</scope>
    <source>
        <strain evidence="2">KB-2021</strain>
        <tissue evidence="2">Leaf</tissue>
    </source>
</reference>
<name>A0AAE1RJN6_9SOLA</name>
<dbReference type="Proteomes" id="UP001291623">
    <property type="component" value="Unassembled WGS sequence"/>
</dbReference>
<proteinExistence type="predicted"/>
<keyword evidence="3" id="KW-1185">Reference proteome</keyword>
<dbReference type="GO" id="GO:0016757">
    <property type="term" value="F:glycosyltransferase activity"/>
    <property type="evidence" value="ECO:0007669"/>
    <property type="project" value="InterPro"/>
</dbReference>
<accession>A0AAE1RJN6</accession>
<feature type="domain" description="Glycosyltransferase 61 catalytic" evidence="1">
    <location>
        <begin position="177"/>
        <end position="263"/>
    </location>
</feature>
<protein>
    <recommendedName>
        <fullName evidence="1">Glycosyltransferase 61 catalytic domain-containing protein</fullName>
    </recommendedName>
</protein>
<gene>
    <name evidence="2" type="ORF">RND71_027872</name>
</gene>
<dbReference type="AlphaFoldDB" id="A0AAE1RJN6"/>
<evidence type="ECO:0000259" key="1">
    <source>
        <dbReference type="Pfam" id="PF04577"/>
    </source>
</evidence>
<organism evidence="2 3">
    <name type="scientific">Anisodus tanguticus</name>
    <dbReference type="NCBI Taxonomy" id="243964"/>
    <lineage>
        <taxon>Eukaryota</taxon>
        <taxon>Viridiplantae</taxon>
        <taxon>Streptophyta</taxon>
        <taxon>Embryophyta</taxon>
        <taxon>Tracheophyta</taxon>
        <taxon>Spermatophyta</taxon>
        <taxon>Magnoliopsida</taxon>
        <taxon>eudicotyledons</taxon>
        <taxon>Gunneridae</taxon>
        <taxon>Pentapetalae</taxon>
        <taxon>asterids</taxon>
        <taxon>lamiids</taxon>
        <taxon>Solanales</taxon>
        <taxon>Solanaceae</taxon>
        <taxon>Solanoideae</taxon>
        <taxon>Hyoscyameae</taxon>
        <taxon>Anisodus</taxon>
    </lineage>
</organism>
<dbReference type="Pfam" id="PF04577">
    <property type="entry name" value="Glyco_transf_61"/>
    <property type="match status" value="1"/>
</dbReference>
<evidence type="ECO:0000313" key="2">
    <source>
        <dbReference type="EMBL" id="KAK4352354.1"/>
    </source>
</evidence>
<comment type="caution">
    <text evidence="2">The sequence shown here is derived from an EMBL/GenBank/DDBJ whole genome shotgun (WGS) entry which is preliminary data.</text>
</comment>
<dbReference type="InterPro" id="IPR049625">
    <property type="entry name" value="Glyco_transf_61_cat"/>
</dbReference>
<dbReference type="EMBL" id="JAVYJV010000015">
    <property type="protein sequence ID" value="KAK4352354.1"/>
    <property type="molecule type" value="Genomic_DNA"/>
</dbReference>
<sequence length="263" mass="30045">MTAKLSDSVIFLPLQDLRFRETATKGNTWFMSSLNDTHEENEAQHLYFPLKASKGRVLCFKGRDTKDETKNSYASAWRESLPESAILLEGVTFVSYTYYDHTNLWHGLCAVAPFVRWSMKNECLKPARWVLFHWGELRLRMGSWVQQLMQANFGEVKVKGFDRDVPYCFEKAVVMRHEMSQMGQENKLKKFDLLRCKARSYCGINPAGSRPFKNATAVTDIFAKECARVEGCILHVVQSEDLSFCDQVKVLTNTDIVASPCGA</sequence>